<dbReference type="EMBL" id="JSFK01000003">
    <property type="protein sequence ID" value="KHA74067.1"/>
    <property type="molecule type" value="Genomic_DNA"/>
</dbReference>
<comment type="caution">
    <text evidence="1">The sequence shown here is derived from an EMBL/GenBank/DDBJ whole genome shotgun (WGS) entry which is preliminary data.</text>
</comment>
<reference evidence="1 2" key="1">
    <citation type="submission" date="2014-10" db="EMBL/GenBank/DDBJ databases">
        <title>Draft genome sequence of Pseudomonas chlororaphis EA105.</title>
        <authorList>
            <person name="McCully L.M."/>
            <person name="Bitzer A.S."/>
            <person name="Spence C."/>
            <person name="Bais H."/>
            <person name="Silby M.W."/>
        </authorList>
    </citation>
    <scope>NUCLEOTIDE SEQUENCE [LARGE SCALE GENOMIC DNA]</scope>
    <source>
        <strain evidence="1 2">EA105</strain>
    </source>
</reference>
<evidence type="ECO:0000313" key="1">
    <source>
        <dbReference type="EMBL" id="KHA74067.1"/>
    </source>
</evidence>
<name>A0A0A6DH78_9PSED</name>
<organism evidence="1 2">
    <name type="scientific">Pseudomonas chlororaphis</name>
    <dbReference type="NCBI Taxonomy" id="587753"/>
    <lineage>
        <taxon>Bacteria</taxon>
        <taxon>Pseudomonadati</taxon>
        <taxon>Pseudomonadota</taxon>
        <taxon>Gammaproteobacteria</taxon>
        <taxon>Pseudomonadales</taxon>
        <taxon>Pseudomonadaceae</taxon>
        <taxon>Pseudomonas</taxon>
    </lineage>
</organism>
<dbReference type="Proteomes" id="UP000030564">
    <property type="component" value="Unassembled WGS sequence"/>
</dbReference>
<proteinExistence type="predicted"/>
<dbReference type="PATRIC" id="fig|587753.9.peg.3766"/>
<dbReference type="OrthoDB" id="6898937at2"/>
<evidence type="ECO:0000313" key="2">
    <source>
        <dbReference type="Proteomes" id="UP000030564"/>
    </source>
</evidence>
<sequence>MNRFHPLKANATNIPTFFIDSHAAPDQLFEDACFRIRAAASLLETFTSVTIKGTNDSDFYRLILPAYVLLQDGVDTLEQISFKGSFIHV</sequence>
<accession>A0A0A6DH78</accession>
<dbReference type="AlphaFoldDB" id="A0A0A6DH78"/>
<protein>
    <submittedName>
        <fullName evidence="1">Uncharacterized protein</fullName>
    </submittedName>
</protein>
<gene>
    <name evidence="1" type="ORF">NZ35_08170</name>
</gene>